<evidence type="ECO:0000256" key="1">
    <source>
        <dbReference type="SAM" id="MobiDB-lite"/>
    </source>
</evidence>
<dbReference type="Proteomes" id="UP000828390">
    <property type="component" value="Unassembled WGS sequence"/>
</dbReference>
<keyword evidence="4" id="KW-1185">Reference proteome</keyword>
<reference evidence="3" key="2">
    <citation type="submission" date="2020-11" db="EMBL/GenBank/DDBJ databases">
        <authorList>
            <person name="McCartney M.A."/>
            <person name="Auch B."/>
            <person name="Kono T."/>
            <person name="Mallez S."/>
            <person name="Becker A."/>
            <person name="Gohl D.M."/>
            <person name="Silverstein K.A.T."/>
            <person name="Koren S."/>
            <person name="Bechman K.B."/>
            <person name="Herman A."/>
            <person name="Abrahante J.E."/>
            <person name="Garbe J."/>
        </authorList>
    </citation>
    <scope>NUCLEOTIDE SEQUENCE</scope>
    <source>
        <strain evidence="3">Duluth1</strain>
        <tissue evidence="3">Whole animal</tissue>
    </source>
</reference>
<evidence type="ECO:0000313" key="4">
    <source>
        <dbReference type="Proteomes" id="UP000828390"/>
    </source>
</evidence>
<keyword evidence="2" id="KW-0812">Transmembrane</keyword>
<reference evidence="3" key="1">
    <citation type="journal article" date="2019" name="bioRxiv">
        <title>The Genome of the Zebra Mussel, Dreissena polymorpha: A Resource for Invasive Species Research.</title>
        <authorList>
            <person name="McCartney M.A."/>
            <person name="Auch B."/>
            <person name="Kono T."/>
            <person name="Mallez S."/>
            <person name="Zhang Y."/>
            <person name="Obille A."/>
            <person name="Becker A."/>
            <person name="Abrahante J.E."/>
            <person name="Garbe J."/>
            <person name="Badalamenti J.P."/>
            <person name="Herman A."/>
            <person name="Mangelson H."/>
            <person name="Liachko I."/>
            <person name="Sullivan S."/>
            <person name="Sone E.D."/>
            <person name="Koren S."/>
            <person name="Silverstein K.A.T."/>
            <person name="Beckman K.B."/>
            <person name="Gohl D.M."/>
        </authorList>
    </citation>
    <scope>NUCLEOTIDE SEQUENCE</scope>
    <source>
        <strain evidence="3">Duluth1</strain>
        <tissue evidence="3">Whole animal</tissue>
    </source>
</reference>
<dbReference type="AlphaFoldDB" id="A0A9D4RWD9"/>
<feature type="transmembrane region" description="Helical" evidence="2">
    <location>
        <begin position="41"/>
        <end position="63"/>
    </location>
</feature>
<comment type="caution">
    <text evidence="3">The sequence shown here is derived from an EMBL/GenBank/DDBJ whole genome shotgun (WGS) entry which is preliminary data.</text>
</comment>
<accession>A0A9D4RWD9</accession>
<keyword evidence="2" id="KW-0472">Membrane</keyword>
<evidence type="ECO:0000256" key="2">
    <source>
        <dbReference type="SAM" id="Phobius"/>
    </source>
</evidence>
<feature type="compositionally biased region" description="Basic and acidic residues" evidence="1">
    <location>
        <begin position="95"/>
        <end position="126"/>
    </location>
</feature>
<name>A0A9D4RWD9_DREPO</name>
<feature type="compositionally biased region" description="Basic residues" evidence="1">
    <location>
        <begin position="172"/>
        <end position="182"/>
    </location>
</feature>
<feature type="region of interest" description="Disordered" evidence="1">
    <location>
        <begin position="86"/>
        <end position="182"/>
    </location>
</feature>
<protein>
    <submittedName>
        <fullName evidence="3">Uncharacterized protein</fullName>
    </submittedName>
</protein>
<feature type="compositionally biased region" description="Polar residues" evidence="1">
    <location>
        <begin position="155"/>
        <end position="167"/>
    </location>
</feature>
<dbReference type="EMBL" id="JAIWYP010000001">
    <property type="protein sequence ID" value="KAH3881400.1"/>
    <property type="molecule type" value="Genomic_DNA"/>
</dbReference>
<proteinExistence type="predicted"/>
<keyword evidence="2" id="KW-1133">Transmembrane helix</keyword>
<feature type="compositionally biased region" description="Polar residues" evidence="1">
    <location>
        <begin position="127"/>
        <end position="145"/>
    </location>
</feature>
<dbReference type="OrthoDB" id="6159199at2759"/>
<sequence>MTINDDIEKFKHGVEEAFHEVEEAFNEAKEHMILSVRNHSYMIALLLMSITSAVLVFGTIYVWCYHRGHSFSEEEYSKHVEAVDAAKMKKKKPKTEKNETVSQNDDKNVEEVKSKESVQDVEKLESLDSTVQGIDSNPGKSTVADNNGDVRQRKTSPGTSLNNNDSPVKSRIPVRRQKSKTS</sequence>
<evidence type="ECO:0000313" key="3">
    <source>
        <dbReference type="EMBL" id="KAH3881400.1"/>
    </source>
</evidence>
<organism evidence="3 4">
    <name type="scientific">Dreissena polymorpha</name>
    <name type="common">Zebra mussel</name>
    <name type="synonym">Mytilus polymorpha</name>
    <dbReference type="NCBI Taxonomy" id="45954"/>
    <lineage>
        <taxon>Eukaryota</taxon>
        <taxon>Metazoa</taxon>
        <taxon>Spiralia</taxon>
        <taxon>Lophotrochozoa</taxon>
        <taxon>Mollusca</taxon>
        <taxon>Bivalvia</taxon>
        <taxon>Autobranchia</taxon>
        <taxon>Heteroconchia</taxon>
        <taxon>Euheterodonta</taxon>
        <taxon>Imparidentia</taxon>
        <taxon>Neoheterodontei</taxon>
        <taxon>Myida</taxon>
        <taxon>Dreissenoidea</taxon>
        <taxon>Dreissenidae</taxon>
        <taxon>Dreissena</taxon>
    </lineage>
</organism>
<gene>
    <name evidence="3" type="ORF">DPMN_005326</name>
</gene>